<dbReference type="Proteomes" id="UP000288843">
    <property type="component" value="Unassembled WGS sequence"/>
</dbReference>
<evidence type="ECO:0000313" key="2">
    <source>
        <dbReference type="Proteomes" id="UP000288843"/>
    </source>
</evidence>
<dbReference type="AlphaFoldDB" id="A0A443VER0"/>
<accession>A0A443VER0</accession>
<protein>
    <submittedName>
        <fullName evidence="1">Uncharacterized protein</fullName>
    </submittedName>
</protein>
<evidence type="ECO:0000313" key="1">
    <source>
        <dbReference type="EMBL" id="RWT15385.1"/>
    </source>
</evidence>
<comment type="caution">
    <text evidence="1">The sequence shown here is derived from an EMBL/GenBank/DDBJ whole genome shotgun (WGS) entry which is preliminary data.</text>
</comment>
<organism evidence="1 2">
    <name type="scientific">Raoultella planticola</name>
    <name type="common">Klebsiella planticola</name>
    <dbReference type="NCBI Taxonomy" id="575"/>
    <lineage>
        <taxon>Bacteria</taxon>
        <taxon>Pseudomonadati</taxon>
        <taxon>Pseudomonadota</taxon>
        <taxon>Gammaproteobacteria</taxon>
        <taxon>Enterobacterales</taxon>
        <taxon>Enterobacteriaceae</taxon>
        <taxon>Klebsiella/Raoultella group</taxon>
        <taxon>Raoultella</taxon>
    </lineage>
</organism>
<sequence>MHGDEILQNAAITRIIQHFAGKEIFLAPGSGGKQRRGDTFLRGGFAKRQQRSTLILLITMKEITTCVQICTITLVSTQKRKNERLLLACRPAGIHSGGG</sequence>
<gene>
    <name evidence="1" type="ORF">DN603_27905</name>
</gene>
<proteinExistence type="predicted"/>
<name>A0A443VER0_RAOPL</name>
<reference evidence="1 2" key="1">
    <citation type="submission" date="2018-06" db="EMBL/GenBank/DDBJ databases">
        <title>Carbapenemase-producing Enterobacteriaceae present in wastewater treatment plant effluent and nearby surface waters in the US.</title>
        <authorList>
            <person name="Mathys D.A."/>
            <person name="Mollenkopf D.F."/>
            <person name="Feicht S.M."/>
            <person name="Adams R.J."/>
            <person name="Albers A.L."/>
            <person name="Stuever D.M."/>
            <person name="Daniels J.B."/>
            <person name="Wittum T.E."/>
        </authorList>
    </citation>
    <scope>NUCLEOTIDE SEQUENCE [LARGE SCALE GENOMIC DNA]</scope>
    <source>
        <strain evidence="1 2">GEO_47_Down_B</strain>
    </source>
</reference>
<dbReference type="EMBL" id="QKOX01000048">
    <property type="protein sequence ID" value="RWT15385.1"/>
    <property type="molecule type" value="Genomic_DNA"/>
</dbReference>